<dbReference type="EMBL" id="LLYA01000167">
    <property type="protein sequence ID" value="KRR22162.1"/>
    <property type="molecule type" value="Genomic_DNA"/>
</dbReference>
<feature type="region of interest" description="Disordered" evidence="1">
    <location>
        <begin position="1"/>
        <end position="22"/>
    </location>
</feature>
<dbReference type="AlphaFoldDB" id="A0A0R3MPN7"/>
<evidence type="ECO:0000313" key="2">
    <source>
        <dbReference type="EMBL" id="KRR22162.1"/>
    </source>
</evidence>
<dbReference type="Pfam" id="PF17212">
    <property type="entry name" value="Tube"/>
    <property type="match status" value="1"/>
</dbReference>
<protein>
    <submittedName>
        <fullName evidence="2">Uncharacterized protein</fullName>
    </submittedName>
</protein>
<feature type="compositionally biased region" description="Low complexity" evidence="1">
    <location>
        <begin position="1"/>
        <end position="16"/>
    </location>
</feature>
<dbReference type="Proteomes" id="UP000052023">
    <property type="component" value="Unassembled WGS sequence"/>
</dbReference>
<reference evidence="2 3" key="1">
    <citation type="submission" date="2014-03" db="EMBL/GenBank/DDBJ databases">
        <title>Bradyrhizobium valentinum sp. nov., isolated from effective nodules of Lupinus mariae-josephae, a lupine endemic of basic-lime soils in Eastern Spain.</title>
        <authorList>
            <person name="Duran D."/>
            <person name="Rey L."/>
            <person name="Navarro A."/>
            <person name="Busquets A."/>
            <person name="Imperial J."/>
            <person name="Ruiz-Argueso T."/>
        </authorList>
    </citation>
    <scope>NUCLEOTIDE SEQUENCE [LARGE SCALE GENOMIC DNA]</scope>
    <source>
        <strain evidence="2 3">Ro19</strain>
    </source>
</reference>
<name>A0A0R3MPN7_9BRAD</name>
<accession>A0A0R3MPN7</accession>
<comment type="caution">
    <text evidence="2">The sequence shown here is derived from an EMBL/GenBank/DDBJ whole genome shotgun (WGS) entry which is preliminary data.</text>
</comment>
<dbReference type="InterPro" id="IPR033767">
    <property type="entry name" value="Tail_Gp11"/>
</dbReference>
<evidence type="ECO:0000313" key="3">
    <source>
        <dbReference type="Proteomes" id="UP000052023"/>
    </source>
</evidence>
<keyword evidence="3" id="KW-1185">Reference proteome</keyword>
<organism evidence="2 3">
    <name type="scientific">Bradyrhizobium retamae</name>
    <dbReference type="NCBI Taxonomy" id="1300035"/>
    <lineage>
        <taxon>Bacteria</taxon>
        <taxon>Pseudomonadati</taxon>
        <taxon>Pseudomonadota</taxon>
        <taxon>Alphaproteobacteria</taxon>
        <taxon>Hyphomicrobiales</taxon>
        <taxon>Nitrobacteraceae</taxon>
        <taxon>Bradyrhizobium</taxon>
    </lineage>
</organism>
<sequence>MLSVVGESGVSSTTSTHPSVQTASRILDTEDIDFQQTGWWFNREYRSKLVPNSEGRVAVPAAALDMQVSDVEYQTPAEKLRYARRGNFIYDAYKHTDVINTSVTVDLVTRLDIGSLPSVAASYVLHKAREAMYIDDDGDSFKTNELKQQTAIAWAKLKAKELTMLAVNALDNPTAIRLQSGITGTTGSRNPNLVGGRIR</sequence>
<evidence type="ECO:0000256" key="1">
    <source>
        <dbReference type="SAM" id="MobiDB-lite"/>
    </source>
</evidence>
<proteinExistence type="predicted"/>
<gene>
    <name evidence="2" type="ORF">CQ13_29985</name>
</gene>